<dbReference type="InterPro" id="IPR031730">
    <property type="entry name" value="Carbam_trans_C"/>
</dbReference>
<evidence type="ECO:0000259" key="2">
    <source>
        <dbReference type="Pfam" id="PF02543"/>
    </source>
</evidence>
<dbReference type="Gene3D" id="3.30.420.40">
    <property type="match status" value="1"/>
</dbReference>
<evidence type="ECO:0000313" key="4">
    <source>
        <dbReference type="EMBL" id="QJB32853.1"/>
    </source>
</evidence>
<evidence type="ECO:0000259" key="3">
    <source>
        <dbReference type="Pfam" id="PF16861"/>
    </source>
</evidence>
<dbReference type="Pfam" id="PF16861">
    <property type="entry name" value="Carbam_trans_C"/>
    <property type="match status" value="1"/>
</dbReference>
<dbReference type="InterPro" id="IPR051338">
    <property type="entry name" value="NodU/CmcH_Carbamoyltrnsfr"/>
</dbReference>
<dbReference type="PANTHER" id="PTHR34847">
    <property type="entry name" value="NODULATION PROTEIN U"/>
    <property type="match status" value="1"/>
</dbReference>
<reference evidence="6" key="1">
    <citation type="submission" date="2020-04" db="EMBL/GenBank/DDBJ databases">
        <authorList>
            <person name="Kittiwongwattana C."/>
        </authorList>
    </citation>
    <scope>NUCLEOTIDE SEQUENCE [LARGE SCALE GENOMIC DNA]</scope>
    <source>
        <strain evidence="5">1303</strain>
        <strain evidence="6">1310</strain>
    </source>
</reference>
<comment type="similarity">
    <text evidence="1">Belongs to the NodU/CmcH family.</text>
</comment>
<accession>A0AAE7D957</accession>
<evidence type="ECO:0000256" key="1">
    <source>
        <dbReference type="ARBA" id="ARBA00006129"/>
    </source>
</evidence>
<name>A0AAE7D957_9BACT</name>
<dbReference type="EMBL" id="CP051205">
    <property type="protein sequence ID" value="QJB32853.1"/>
    <property type="molecule type" value="Genomic_DNA"/>
</dbReference>
<feature type="domain" description="Carbamoyltransferase C-terminal" evidence="3">
    <location>
        <begin position="399"/>
        <end position="543"/>
    </location>
</feature>
<keyword evidence="7" id="KW-1185">Reference proteome</keyword>
<reference evidence="4" key="2">
    <citation type="submission" date="2020-09" db="EMBL/GenBank/DDBJ databases">
        <authorList>
            <person name="Kittiwongwattana C."/>
        </authorList>
    </citation>
    <scope>NUCLEOTIDE SEQUENCE</scope>
    <source>
        <strain evidence="4">1310</strain>
    </source>
</reference>
<dbReference type="Pfam" id="PF02543">
    <property type="entry name" value="Carbam_trans_N"/>
    <property type="match status" value="1"/>
</dbReference>
<dbReference type="InterPro" id="IPR003696">
    <property type="entry name" value="Carbtransf_dom"/>
</dbReference>
<dbReference type="EMBL" id="CP051204">
    <property type="protein sequence ID" value="QJB39307.1"/>
    <property type="molecule type" value="Genomic_DNA"/>
</dbReference>
<dbReference type="AlphaFoldDB" id="A0AAE7D957"/>
<evidence type="ECO:0000313" key="7">
    <source>
        <dbReference type="Proteomes" id="UP000503144"/>
    </source>
</evidence>
<dbReference type="Proteomes" id="UP000503144">
    <property type="component" value="Chromosome"/>
</dbReference>
<sequence length="575" mass="64179">MIVCGIKLTHDGGIAVIRDGVLIFSVEMEKLSNNPRYSGIDDLESICAILAEGGLTADAVDHFVIDGWHGTGPFSTGEAALPVNSAAGMTVLPAAPYHEEELNESILHRWAYHDKLPLAGKLFSYSSYMHVTSHVMSAYATSEAARQQQGAYVLTWDGGQYPRLYYVDAGNNEVHNLGPLFFFLGTIYSVFAQYFGPYRKTTEELADDRRKKSLDGFFGGYSVAGKIMSYIALGKVRPELLDVFARIHATSLVIADDFEHIFSKAVKDELGDVYPDEDILASLHLYIEQLLLTHLEKRVKQFPHFERNLCYAGGCALNIKWNSAIRQSALFSSIWVPPFANDSGSAIGAACSEWFFQSGKAVVEWSVYAGPEIGTEAVMPGWEQEACTMEDLAALLYNTGEPVVFLNGRAELGPRALGNRSIIAPAGSPQMKDLLNDVKHREHFRPVAPICLEQYAELLFEPGGEDPYMLFEHRVRPEWHDRIPAVMHLDMTARVQTVNRHQHPLIFELLSHYHGMSGLPVLCNTSANLNGSGFFPDVKSAMTWGRLNYVWCNGILYSRAQKIKFNLNNIWHEYN</sequence>
<dbReference type="GO" id="GO:0003824">
    <property type="term" value="F:catalytic activity"/>
    <property type="evidence" value="ECO:0007669"/>
    <property type="project" value="InterPro"/>
</dbReference>
<proteinExistence type="inferred from homology"/>
<gene>
    <name evidence="5" type="ORF">HF324_16155</name>
    <name evidence="4" type="ORF">HF329_16625</name>
</gene>
<feature type="domain" description="Carbamoyltransferase" evidence="2">
    <location>
        <begin position="3"/>
        <end position="351"/>
    </location>
</feature>
<protein>
    <recommendedName>
        <fullName evidence="8">Carbamoyltransferase</fullName>
    </recommendedName>
</protein>
<evidence type="ECO:0000313" key="5">
    <source>
        <dbReference type="EMBL" id="QJB39307.1"/>
    </source>
</evidence>
<dbReference type="InterPro" id="IPR038152">
    <property type="entry name" value="Carbam_trans_C_sf"/>
</dbReference>
<dbReference type="PANTHER" id="PTHR34847:SF1">
    <property type="entry name" value="NODULATION PROTEIN U"/>
    <property type="match status" value="1"/>
</dbReference>
<dbReference type="KEGG" id="coy:HF329_16625"/>
<dbReference type="RefSeq" id="WP_168805449.1">
    <property type="nucleotide sequence ID" value="NZ_CP051204.2"/>
</dbReference>
<organism evidence="4 6">
    <name type="scientific">Chitinophaga oryzae</name>
    <dbReference type="NCBI Taxonomy" id="2725414"/>
    <lineage>
        <taxon>Bacteria</taxon>
        <taxon>Pseudomonadati</taxon>
        <taxon>Bacteroidota</taxon>
        <taxon>Chitinophagia</taxon>
        <taxon>Chitinophagales</taxon>
        <taxon>Chitinophagaceae</taxon>
        <taxon>Chitinophaga</taxon>
    </lineage>
</organism>
<evidence type="ECO:0000313" key="6">
    <source>
        <dbReference type="Proteomes" id="UP000502421"/>
    </source>
</evidence>
<evidence type="ECO:0008006" key="8">
    <source>
        <dbReference type="Google" id="ProtNLM"/>
    </source>
</evidence>
<dbReference type="Proteomes" id="UP000502421">
    <property type="component" value="Chromosome"/>
</dbReference>
<dbReference type="Gene3D" id="3.90.870.20">
    <property type="entry name" value="Carbamoyltransferase, C-terminal domain"/>
    <property type="match status" value="1"/>
</dbReference>